<feature type="transmembrane region" description="Helical" evidence="1">
    <location>
        <begin position="114"/>
        <end position="135"/>
    </location>
</feature>
<dbReference type="AlphaFoldDB" id="A0A927CPN2"/>
<keyword evidence="1" id="KW-1133">Transmembrane helix</keyword>
<evidence type="ECO:0000313" key="2">
    <source>
        <dbReference type="EMBL" id="MBD2869636.1"/>
    </source>
</evidence>
<keyword evidence="3" id="KW-1185">Reference proteome</keyword>
<keyword evidence="1" id="KW-0812">Transmembrane</keyword>
<accession>A0A927CPN2</accession>
<feature type="transmembrane region" description="Helical" evidence="1">
    <location>
        <begin position="58"/>
        <end position="77"/>
    </location>
</feature>
<dbReference type="Pfam" id="PF24124">
    <property type="entry name" value="YphA"/>
    <property type="match status" value="1"/>
</dbReference>
<name>A0A927CPN2_9BACL</name>
<dbReference type="RefSeq" id="WP_190861890.1">
    <property type="nucleotide sequence ID" value="NZ_JACXIY010000015.1"/>
</dbReference>
<feature type="transmembrane region" description="Helical" evidence="1">
    <location>
        <begin position="89"/>
        <end position="108"/>
    </location>
</feature>
<organism evidence="2 3">
    <name type="scientific">Paenibacillus arenilitoris</name>
    <dbReference type="NCBI Taxonomy" id="2772299"/>
    <lineage>
        <taxon>Bacteria</taxon>
        <taxon>Bacillati</taxon>
        <taxon>Bacillota</taxon>
        <taxon>Bacilli</taxon>
        <taxon>Bacillales</taxon>
        <taxon>Paenibacillaceae</taxon>
        <taxon>Paenibacillus</taxon>
    </lineage>
</organism>
<keyword evidence="1" id="KW-0472">Membrane</keyword>
<protein>
    <submittedName>
        <fullName evidence="2">Uncharacterized protein</fullName>
    </submittedName>
</protein>
<feature type="transmembrane region" description="Helical" evidence="1">
    <location>
        <begin position="142"/>
        <end position="159"/>
    </location>
</feature>
<proteinExistence type="predicted"/>
<sequence length="214" mass="24072">MNPGFMSLWIMLIMIILLATGWKPYLAPDLSRPAMTLFGIVMLALLPVSAWWSPMRESMHVGIHVSVCFLLLAGLLAFWGEEQWSYKSYLALCAIMIAVIWGFVRKIYSYDPVFYWLGPVWDAPLLAGVLCGAFSSSAKHQFGMLIWGAVLGEWLNTLLQARGYTAWIGTLSWWDGFWIAVATARLFAFALKLLRAALSKLGILFWHMKGGRSS</sequence>
<dbReference type="InterPro" id="IPR014617">
    <property type="entry name" value="YphA_Bacsu"/>
</dbReference>
<evidence type="ECO:0000313" key="3">
    <source>
        <dbReference type="Proteomes" id="UP000632125"/>
    </source>
</evidence>
<evidence type="ECO:0000256" key="1">
    <source>
        <dbReference type="SAM" id="Phobius"/>
    </source>
</evidence>
<gene>
    <name evidence="2" type="ORF">IDH41_13680</name>
</gene>
<feature type="transmembrane region" description="Helical" evidence="1">
    <location>
        <begin position="171"/>
        <end position="191"/>
    </location>
</feature>
<dbReference type="EMBL" id="JACXIY010000015">
    <property type="protein sequence ID" value="MBD2869636.1"/>
    <property type="molecule type" value="Genomic_DNA"/>
</dbReference>
<feature type="transmembrane region" description="Helical" evidence="1">
    <location>
        <begin position="34"/>
        <end position="52"/>
    </location>
</feature>
<feature type="transmembrane region" description="Helical" evidence="1">
    <location>
        <begin position="6"/>
        <end position="22"/>
    </location>
</feature>
<comment type="caution">
    <text evidence="2">The sequence shown here is derived from an EMBL/GenBank/DDBJ whole genome shotgun (WGS) entry which is preliminary data.</text>
</comment>
<reference evidence="2" key="1">
    <citation type="submission" date="2020-09" db="EMBL/GenBank/DDBJ databases">
        <title>A novel bacterium of genus Paenibacillus, isolated from South China Sea.</title>
        <authorList>
            <person name="Huang H."/>
            <person name="Mo K."/>
            <person name="Hu Y."/>
        </authorList>
    </citation>
    <scope>NUCLEOTIDE SEQUENCE</scope>
    <source>
        <strain evidence="2">IB182493</strain>
    </source>
</reference>
<dbReference type="Proteomes" id="UP000632125">
    <property type="component" value="Unassembled WGS sequence"/>
</dbReference>